<name>Q1YLX7_AURMS</name>
<comment type="caution">
    <text evidence="2">The sequence shown here is derived from an EMBL/GenBank/DDBJ whole genome shotgun (WGS) entry which is preliminary data.</text>
</comment>
<accession>Q1YLX7</accession>
<dbReference type="AlphaFoldDB" id="Q1YLX7"/>
<keyword evidence="3" id="KW-1185">Reference proteome</keyword>
<evidence type="ECO:0000313" key="3">
    <source>
        <dbReference type="Proteomes" id="UP000000321"/>
    </source>
</evidence>
<evidence type="ECO:0000313" key="2">
    <source>
        <dbReference type="EMBL" id="EAS51604.1"/>
    </source>
</evidence>
<proteinExistence type="predicted"/>
<feature type="compositionally biased region" description="Polar residues" evidence="1">
    <location>
        <begin position="81"/>
        <end position="101"/>
    </location>
</feature>
<dbReference type="EMBL" id="AAPJ01000001">
    <property type="protein sequence ID" value="EAS51604.1"/>
    <property type="molecule type" value="Genomic_DNA"/>
</dbReference>
<evidence type="ECO:0000256" key="1">
    <source>
        <dbReference type="SAM" id="MobiDB-lite"/>
    </source>
</evidence>
<sequence>MESNPRRRVPMIALTLGMVGLGTSLSGCTEASMDFGPDGPVPSVGIGSLGSGSMSASVPSRQFAAAPPPTASSTMGYPQPAMSQQQPMNQQAYPPVQQQSVSSAPIAPVQQQAALAPQSSQPVAAAPTTLAAAPAPAGPAPASVSAGQSVGEVQFLPLVGAPEEKAVLLARALSESAAAKGVRIRPAAEAPSSVRLKGYFSAFNDGSSTTLVYVWDVLDASDRRVRRIQGQESVPGAAADPWAAIGLSTLAAVADRTLQEAAQVATGTG</sequence>
<reference evidence="2 3" key="1">
    <citation type="journal article" date="2008" name="Appl. Environ. Microbiol.">
        <title>Genomic insights into Mn(II) oxidation by the marine alphaproteobacterium Aurantimonas sp. strain SI85-9A1.</title>
        <authorList>
            <person name="Dick G.J."/>
            <person name="Podell S."/>
            <person name="Johnson H.A."/>
            <person name="Rivera-Espinoza Y."/>
            <person name="Bernier-Latmani R."/>
            <person name="McCarthy J.K."/>
            <person name="Torpey J.W."/>
            <person name="Clement B.G."/>
            <person name="Gaasterland T."/>
            <person name="Tebo B.M."/>
        </authorList>
    </citation>
    <scope>NUCLEOTIDE SEQUENCE [LARGE SCALE GENOMIC DNA]</scope>
    <source>
        <strain evidence="2 3">SI85-9A1</strain>
    </source>
</reference>
<organism evidence="2 3">
    <name type="scientific">Aurantimonas manganoxydans (strain ATCC BAA-1229 / DSM 21871 / SI85-9A1)</name>
    <dbReference type="NCBI Taxonomy" id="287752"/>
    <lineage>
        <taxon>Bacteria</taxon>
        <taxon>Pseudomonadati</taxon>
        <taxon>Pseudomonadota</taxon>
        <taxon>Alphaproteobacteria</taxon>
        <taxon>Hyphomicrobiales</taxon>
        <taxon>Aurantimonadaceae</taxon>
        <taxon>Aurantimonas</taxon>
    </lineage>
</organism>
<gene>
    <name evidence="2" type="ORF">SI859A1_02420</name>
</gene>
<feature type="region of interest" description="Disordered" evidence="1">
    <location>
        <begin position="51"/>
        <end position="120"/>
    </location>
</feature>
<dbReference type="BioCyc" id="AURANTIMONAS:SI859A1_02420-MONOMER"/>
<protein>
    <recommendedName>
        <fullName evidence="4">Lipoprotein</fullName>
    </recommendedName>
</protein>
<dbReference type="PROSITE" id="PS51257">
    <property type="entry name" value="PROKAR_LIPOPROTEIN"/>
    <property type="match status" value="1"/>
</dbReference>
<dbReference type="HOGENOM" id="CLU_865331_0_0_5"/>
<evidence type="ECO:0008006" key="4">
    <source>
        <dbReference type="Google" id="ProtNLM"/>
    </source>
</evidence>
<dbReference type="Proteomes" id="UP000000321">
    <property type="component" value="Unassembled WGS sequence"/>
</dbReference>
<feature type="compositionally biased region" description="Low complexity" evidence="1">
    <location>
        <begin position="102"/>
        <end position="120"/>
    </location>
</feature>
<feature type="compositionally biased region" description="Polar residues" evidence="1">
    <location>
        <begin position="51"/>
        <end position="60"/>
    </location>
</feature>